<dbReference type="Pfam" id="PF25225">
    <property type="entry name" value="DUF7843"/>
    <property type="match status" value="1"/>
</dbReference>
<sequence length="594" mass="66493">MPCILQADVLENALDKAAATGLAHSRYWHLLLHMPGDVSEVDDPAFFLAPGGKSDAEAELNATLTALYGETRFDDNATGCRFPARRAWLQKQLGLEGLPELHCSAYETLVRKMDPQSVTLVFSSAHINSPASMFGHTFLRIDSSYESKMLSYAINYAAGADPDKENGVVFAVKGLFGGYPGFYSLLPYYEKLKEYRDTEQRDVWEYDLDLHHDEVMAMIRHIWELKGVYNWYFFFDENCSYNMLWLMEIARPDVDVRGHFAYHIIPMETVHATEEERLVRAKHYRPSKRTLLLAYEKVLDRRGEAEAMALADGTLAPRAVLNDPAHATQMKRYTLEAASELAEYRLMKGEVDKATYSERFHAILSARASLGKGEQLPVATPRNPDEGHRATRARLGTGWRDGHPYQQLGIRPAYHDLGDSDIGFMPGTQIEFLDLLARYDQDGAAVERATIVSITSLAPQSAFFKPFSWRMHAGWDQNFVTRDTVFSTAVGAGVAAGGSWGYGYVLAEPELFVTDKGYGALKTTLGLLFKVGGGSKLAAEGGYRFYADGMRQWTGLVEHTSRLSQNNALKLSFDYTDKTAGAQRSFSAAFVHYY</sequence>
<reference evidence="4 5" key="1">
    <citation type="submission" date="2024-03" db="EMBL/GenBank/DDBJ databases">
        <title>Sulfurimonas sp. HSL3-1.</title>
        <authorList>
            <person name="Wang S."/>
        </authorList>
    </citation>
    <scope>NUCLEOTIDE SEQUENCE [LARGE SCALE GENOMIC DNA]</scope>
    <source>
        <strain evidence="4 5">HSL3-1</strain>
    </source>
</reference>
<name>A0ABZ3HAR8_9BACT</name>
<dbReference type="Proteomes" id="UP001447842">
    <property type="component" value="Chromosome"/>
</dbReference>
<evidence type="ECO:0000259" key="1">
    <source>
        <dbReference type="Pfam" id="PF13387"/>
    </source>
</evidence>
<dbReference type="Pfam" id="PF25222">
    <property type="entry name" value="DUF7840"/>
    <property type="match status" value="1"/>
</dbReference>
<proteinExistence type="predicted"/>
<evidence type="ECO:0000313" key="5">
    <source>
        <dbReference type="Proteomes" id="UP001447842"/>
    </source>
</evidence>
<gene>
    <name evidence="4" type="ORF">WCY31_10820</name>
</gene>
<accession>A0ABZ3HAR8</accession>
<feature type="domain" description="Lnb N-terminal periplasmic" evidence="1">
    <location>
        <begin position="107"/>
        <end position="272"/>
    </location>
</feature>
<dbReference type="Pfam" id="PF13387">
    <property type="entry name" value="Lnb_N"/>
    <property type="match status" value="1"/>
</dbReference>
<organism evidence="4 5">
    <name type="scientific">Sulfurimonas diazotrophicus</name>
    <dbReference type="NCBI Taxonomy" id="3131939"/>
    <lineage>
        <taxon>Bacteria</taxon>
        <taxon>Pseudomonadati</taxon>
        <taxon>Campylobacterota</taxon>
        <taxon>Epsilonproteobacteria</taxon>
        <taxon>Campylobacterales</taxon>
        <taxon>Sulfurimonadaceae</taxon>
        <taxon>Sulfurimonas</taxon>
    </lineage>
</organism>
<dbReference type="InterPro" id="IPR057162">
    <property type="entry name" value="DUF7840"/>
</dbReference>
<dbReference type="InterPro" id="IPR025178">
    <property type="entry name" value="Lnb_N"/>
</dbReference>
<keyword evidence="5" id="KW-1185">Reference proteome</keyword>
<dbReference type="EMBL" id="CP147920">
    <property type="protein sequence ID" value="XAU14729.1"/>
    <property type="molecule type" value="Genomic_DNA"/>
</dbReference>
<dbReference type="InterPro" id="IPR057165">
    <property type="entry name" value="DUF7843"/>
</dbReference>
<evidence type="ECO:0000313" key="4">
    <source>
        <dbReference type="EMBL" id="XAU14729.1"/>
    </source>
</evidence>
<protein>
    <submittedName>
        <fullName evidence="4">DUF4105 domain-containing protein</fullName>
    </submittedName>
</protein>
<evidence type="ECO:0000259" key="3">
    <source>
        <dbReference type="Pfam" id="PF25225"/>
    </source>
</evidence>
<feature type="domain" description="DUF7843" evidence="3">
    <location>
        <begin position="21"/>
        <end position="92"/>
    </location>
</feature>
<evidence type="ECO:0000259" key="2">
    <source>
        <dbReference type="Pfam" id="PF25222"/>
    </source>
</evidence>
<feature type="domain" description="DUF7840" evidence="2">
    <location>
        <begin position="382"/>
        <end position="593"/>
    </location>
</feature>
<dbReference type="RefSeq" id="WP_345972390.1">
    <property type="nucleotide sequence ID" value="NZ_CP147920.1"/>
</dbReference>